<dbReference type="Proteomes" id="UP000824120">
    <property type="component" value="Chromosome 6"/>
</dbReference>
<sequence length="176" mass="19912">MYTLGIAVDDEVARSAAFQRVTFSITVDHIVSVSPFDVNREWMNENFGNGAENKLVPAFVPVKLGPYLGESQFFVLPKKIETTCRWWTEGKDSYEFKVCTRCYKRRPNPKDGSQQWQPDKNIWVMGGRVSKGGDVVRLFLSSHLAGACKSVRQPTPMPTVLEDSFIFILSEVAEEI</sequence>
<dbReference type="EMBL" id="JACXVP010000006">
    <property type="protein sequence ID" value="KAG5601249.1"/>
    <property type="molecule type" value="Genomic_DNA"/>
</dbReference>
<keyword evidence="2" id="KW-1185">Reference proteome</keyword>
<proteinExistence type="predicted"/>
<gene>
    <name evidence="1" type="ORF">H5410_032619</name>
</gene>
<reference evidence="1 2" key="1">
    <citation type="submission" date="2020-09" db="EMBL/GenBank/DDBJ databases">
        <title>De no assembly of potato wild relative species, Solanum commersonii.</title>
        <authorList>
            <person name="Cho K."/>
        </authorList>
    </citation>
    <scope>NUCLEOTIDE SEQUENCE [LARGE SCALE GENOMIC DNA]</scope>
    <source>
        <strain evidence="1">LZ3.2</strain>
        <tissue evidence="1">Leaf</tissue>
    </source>
</reference>
<protein>
    <submittedName>
        <fullName evidence="1">Uncharacterized protein</fullName>
    </submittedName>
</protein>
<evidence type="ECO:0000313" key="2">
    <source>
        <dbReference type="Proteomes" id="UP000824120"/>
    </source>
</evidence>
<comment type="caution">
    <text evidence="1">The sequence shown here is derived from an EMBL/GenBank/DDBJ whole genome shotgun (WGS) entry which is preliminary data.</text>
</comment>
<dbReference type="AlphaFoldDB" id="A0A9J5YLJ3"/>
<name>A0A9J5YLJ3_SOLCO</name>
<accession>A0A9J5YLJ3</accession>
<evidence type="ECO:0000313" key="1">
    <source>
        <dbReference type="EMBL" id="KAG5601249.1"/>
    </source>
</evidence>
<organism evidence="1 2">
    <name type="scientific">Solanum commersonii</name>
    <name type="common">Commerson's wild potato</name>
    <name type="synonym">Commerson's nightshade</name>
    <dbReference type="NCBI Taxonomy" id="4109"/>
    <lineage>
        <taxon>Eukaryota</taxon>
        <taxon>Viridiplantae</taxon>
        <taxon>Streptophyta</taxon>
        <taxon>Embryophyta</taxon>
        <taxon>Tracheophyta</taxon>
        <taxon>Spermatophyta</taxon>
        <taxon>Magnoliopsida</taxon>
        <taxon>eudicotyledons</taxon>
        <taxon>Gunneridae</taxon>
        <taxon>Pentapetalae</taxon>
        <taxon>asterids</taxon>
        <taxon>lamiids</taxon>
        <taxon>Solanales</taxon>
        <taxon>Solanaceae</taxon>
        <taxon>Solanoideae</taxon>
        <taxon>Solaneae</taxon>
        <taxon>Solanum</taxon>
    </lineage>
</organism>